<reference evidence="2 3" key="1">
    <citation type="submission" date="2016-04" db="EMBL/GenBank/DDBJ databases">
        <title>The genome of Intoshia linei affirms orthonectids as highly simplified spiralians.</title>
        <authorList>
            <person name="Mikhailov K.V."/>
            <person name="Slusarev G.S."/>
            <person name="Nikitin M.A."/>
            <person name="Logacheva M.D."/>
            <person name="Penin A."/>
            <person name="Aleoshin V."/>
            <person name="Panchin Y.V."/>
        </authorList>
    </citation>
    <scope>NUCLEOTIDE SEQUENCE [LARGE SCALE GENOMIC DNA]</scope>
    <source>
        <strain evidence="2">Intl2013</strain>
        <tissue evidence="2">Whole animal</tissue>
    </source>
</reference>
<dbReference type="EMBL" id="LWCA01001745">
    <property type="protein sequence ID" value="OAF64573.1"/>
    <property type="molecule type" value="Genomic_DNA"/>
</dbReference>
<feature type="transmembrane region" description="Helical" evidence="1">
    <location>
        <begin position="115"/>
        <end position="139"/>
    </location>
</feature>
<evidence type="ECO:0000313" key="2">
    <source>
        <dbReference type="EMBL" id="OAF64573.1"/>
    </source>
</evidence>
<keyword evidence="1" id="KW-0812">Transmembrane</keyword>
<keyword evidence="1" id="KW-0472">Membrane</keyword>
<feature type="transmembrane region" description="Helical" evidence="1">
    <location>
        <begin position="229"/>
        <end position="249"/>
    </location>
</feature>
<dbReference type="Gene3D" id="1.20.1070.10">
    <property type="entry name" value="Rhodopsin 7-helix transmembrane proteins"/>
    <property type="match status" value="1"/>
</dbReference>
<dbReference type="SUPFAM" id="SSF81321">
    <property type="entry name" value="Family A G protein-coupled receptor-like"/>
    <property type="match status" value="1"/>
</dbReference>
<keyword evidence="1" id="KW-1133">Transmembrane helix</keyword>
<proteinExistence type="predicted"/>
<gene>
    <name evidence="2" type="ORF">A3Q56_07715</name>
</gene>
<comment type="caution">
    <text evidence="2">The sequence shown here is derived from an EMBL/GenBank/DDBJ whole genome shotgun (WGS) entry which is preliminary data.</text>
</comment>
<evidence type="ECO:0000313" key="3">
    <source>
        <dbReference type="Proteomes" id="UP000078046"/>
    </source>
</evidence>
<organism evidence="2 3">
    <name type="scientific">Intoshia linei</name>
    <dbReference type="NCBI Taxonomy" id="1819745"/>
    <lineage>
        <taxon>Eukaryota</taxon>
        <taxon>Metazoa</taxon>
        <taxon>Spiralia</taxon>
        <taxon>Lophotrochozoa</taxon>
        <taxon>Mesozoa</taxon>
        <taxon>Orthonectida</taxon>
        <taxon>Rhopaluridae</taxon>
        <taxon>Intoshia</taxon>
    </lineage>
</organism>
<protein>
    <submittedName>
        <fullName evidence="2">Uncharacterized protein</fullName>
    </submittedName>
</protein>
<sequence>MGRISKQIYESYISRNQNYNAHMDNSQYNRKHDINVHLDSTLPEKQNYFERFVAISYPFKPIAKKLQKRRVIFCICLFALLVCFAVGSVQLYYYTYYDSIRSCGIRSDSLKEGSMSFYFIWTHTIEGIFFLLLPCINGFNNMCLIYKLKNQFTKLPQEQRQWNAIGSIPIQMTVTHLIISFFYITTNLTSSIVYVILLYYPSDWPFVNLDYDTNEQWISYIRVVKINVIVRQVCFLRYVANFLLFLICSKNFRSLVFLKFCFNDFDKPPKNNLIS</sequence>
<keyword evidence="3" id="KW-1185">Reference proteome</keyword>
<feature type="transmembrane region" description="Helical" evidence="1">
    <location>
        <begin position="71"/>
        <end position="95"/>
    </location>
</feature>
<dbReference type="AlphaFoldDB" id="A0A177AT76"/>
<feature type="transmembrane region" description="Helical" evidence="1">
    <location>
        <begin position="177"/>
        <end position="200"/>
    </location>
</feature>
<name>A0A177AT76_9BILA</name>
<accession>A0A177AT76</accession>
<evidence type="ECO:0000256" key="1">
    <source>
        <dbReference type="SAM" id="Phobius"/>
    </source>
</evidence>
<dbReference type="Proteomes" id="UP000078046">
    <property type="component" value="Unassembled WGS sequence"/>
</dbReference>